<evidence type="ECO:0000256" key="1">
    <source>
        <dbReference type="SAM" id="MobiDB-lite"/>
    </source>
</evidence>
<dbReference type="AlphaFoldDB" id="A0A2A6CKY5"/>
<evidence type="ECO:0000313" key="2">
    <source>
        <dbReference type="EnsemblMetazoa" id="PPA45659.1"/>
    </source>
</evidence>
<protein>
    <submittedName>
        <fullName evidence="2">Uncharacterized protein</fullName>
    </submittedName>
</protein>
<dbReference type="EnsemblMetazoa" id="PPA45659.1">
    <property type="protein sequence ID" value="PPA45659.1"/>
    <property type="gene ID" value="WBGene00284028"/>
</dbReference>
<feature type="compositionally biased region" description="Basic and acidic residues" evidence="1">
    <location>
        <begin position="33"/>
        <end position="48"/>
    </location>
</feature>
<accession>A0A8R1ZAU9</accession>
<sequence>MAKAGEEPACVRTIKRLGAFGEVQLNPRGSANLRRESNEISESGRRAEKELENRGWIGEFRPEGTRLALQREKGEAASLAEQCCTKIGTRKKIC</sequence>
<reference evidence="2" key="2">
    <citation type="submission" date="2022-06" db="UniProtKB">
        <authorList>
            <consortium name="EnsemblMetazoa"/>
        </authorList>
    </citation>
    <scope>IDENTIFICATION</scope>
    <source>
        <strain evidence="2">PS312</strain>
    </source>
</reference>
<feature type="region of interest" description="Disordered" evidence="1">
    <location>
        <begin position="29"/>
        <end position="48"/>
    </location>
</feature>
<reference evidence="3" key="1">
    <citation type="journal article" date="2008" name="Nat. Genet.">
        <title>The Pristionchus pacificus genome provides a unique perspective on nematode lifestyle and parasitism.</title>
        <authorList>
            <person name="Dieterich C."/>
            <person name="Clifton S.W."/>
            <person name="Schuster L.N."/>
            <person name="Chinwalla A."/>
            <person name="Delehaunty K."/>
            <person name="Dinkelacker I."/>
            <person name="Fulton L."/>
            <person name="Fulton R."/>
            <person name="Godfrey J."/>
            <person name="Minx P."/>
            <person name="Mitreva M."/>
            <person name="Roeseler W."/>
            <person name="Tian H."/>
            <person name="Witte H."/>
            <person name="Yang S.P."/>
            <person name="Wilson R.K."/>
            <person name="Sommer R.J."/>
        </authorList>
    </citation>
    <scope>NUCLEOTIDE SEQUENCE [LARGE SCALE GENOMIC DNA]</scope>
    <source>
        <strain evidence="3">PS312</strain>
    </source>
</reference>
<keyword evidence="3" id="KW-1185">Reference proteome</keyword>
<accession>A0A2A6CKY5</accession>
<dbReference type="Proteomes" id="UP000005239">
    <property type="component" value="Unassembled WGS sequence"/>
</dbReference>
<organism evidence="2 3">
    <name type="scientific">Pristionchus pacificus</name>
    <name type="common">Parasitic nematode worm</name>
    <dbReference type="NCBI Taxonomy" id="54126"/>
    <lineage>
        <taxon>Eukaryota</taxon>
        <taxon>Metazoa</taxon>
        <taxon>Ecdysozoa</taxon>
        <taxon>Nematoda</taxon>
        <taxon>Chromadorea</taxon>
        <taxon>Rhabditida</taxon>
        <taxon>Rhabditina</taxon>
        <taxon>Diplogasteromorpha</taxon>
        <taxon>Diplogasteroidea</taxon>
        <taxon>Neodiplogasteridae</taxon>
        <taxon>Pristionchus</taxon>
    </lineage>
</organism>
<proteinExistence type="predicted"/>
<evidence type="ECO:0000313" key="3">
    <source>
        <dbReference type="Proteomes" id="UP000005239"/>
    </source>
</evidence>
<gene>
    <name evidence="2" type="primary">WBGene00284028</name>
</gene>
<name>A0A2A6CKY5_PRIPA</name>